<dbReference type="Gene3D" id="2.30.30.290">
    <property type="entry name" value="YopX-like domains"/>
    <property type="match status" value="1"/>
</dbReference>
<evidence type="ECO:0000313" key="2">
    <source>
        <dbReference type="EMBL" id="DAF43369.1"/>
    </source>
</evidence>
<dbReference type="Pfam" id="PF09643">
    <property type="entry name" value="YopX"/>
    <property type="match status" value="1"/>
</dbReference>
<organism evidence="2">
    <name type="scientific">Siphoviridae sp. ctEJG5</name>
    <dbReference type="NCBI Taxonomy" id="2827814"/>
    <lineage>
        <taxon>Viruses</taxon>
        <taxon>Duplodnaviria</taxon>
        <taxon>Heunggongvirae</taxon>
        <taxon>Uroviricota</taxon>
        <taxon>Caudoviricetes</taxon>
    </lineage>
</organism>
<dbReference type="EMBL" id="BK032506">
    <property type="protein sequence ID" value="DAF43369.1"/>
    <property type="molecule type" value="Genomic_DNA"/>
</dbReference>
<name>A0A8S5RXM3_9CAUD</name>
<dbReference type="InterPro" id="IPR019096">
    <property type="entry name" value="YopX_protein"/>
</dbReference>
<proteinExistence type="predicted"/>
<dbReference type="InterPro" id="IPR023385">
    <property type="entry name" value="YopX-like_C"/>
</dbReference>
<protein>
    <submittedName>
        <fullName evidence="2">YopX protein</fullName>
    </submittedName>
</protein>
<sequence length="140" mass="16087">MREILFKAKRIDNGEWIEGSLIDLDIDSGYCYIVQPYKKASILPIIFLITDRMKLVDPETLCQFTGLCDKNGKRIWENDIIQYGAVAAVVKFGEYGNGNLGFYVDFPEETNYRKDFSYWAKKVVVIGNAVDDRSLLQEVK</sequence>
<accession>A0A8S5RXM3</accession>
<feature type="domain" description="YopX protein" evidence="1">
    <location>
        <begin position="6"/>
        <end position="136"/>
    </location>
</feature>
<dbReference type="SUPFAM" id="SSF159006">
    <property type="entry name" value="YopX-like"/>
    <property type="match status" value="1"/>
</dbReference>
<reference evidence="2" key="1">
    <citation type="journal article" date="2021" name="Proc. Natl. Acad. Sci. U.S.A.">
        <title>A Catalog of Tens of Thousands of Viruses from Human Metagenomes Reveals Hidden Associations with Chronic Diseases.</title>
        <authorList>
            <person name="Tisza M.J."/>
            <person name="Buck C.B."/>
        </authorList>
    </citation>
    <scope>NUCLEOTIDE SEQUENCE</scope>
    <source>
        <strain evidence="2">CtEJG5</strain>
    </source>
</reference>
<evidence type="ECO:0000259" key="1">
    <source>
        <dbReference type="Pfam" id="PF09643"/>
    </source>
</evidence>